<evidence type="ECO:0000256" key="4">
    <source>
        <dbReference type="ARBA" id="ARBA00022679"/>
    </source>
</evidence>
<accession>A0A2M7VGE7</accession>
<organism evidence="8 9">
    <name type="scientific">Candidatus Komeilibacteria bacterium CG_4_10_14_0_2_um_filter_37_10</name>
    <dbReference type="NCBI Taxonomy" id="1974470"/>
    <lineage>
        <taxon>Bacteria</taxon>
        <taxon>Candidatus Komeiliibacteriota</taxon>
    </lineage>
</organism>
<keyword evidence="6" id="KW-0460">Magnesium</keyword>
<dbReference type="GO" id="GO:0004588">
    <property type="term" value="F:orotate phosphoribosyltransferase activity"/>
    <property type="evidence" value="ECO:0007669"/>
    <property type="project" value="UniProtKB-UniRule"/>
</dbReference>
<comment type="catalytic activity">
    <reaction evidence="6">
        <text>orotidine 5'-phosphate + diphosphate = orotate + 5-phospho-alpha-D-ribose 1-diphosphate</text>
        <dbReference type="Rhea" id="RHEA:10380"/>
        <dbReference type="ChEBI" id="CHEBI:30839"/>
        <dbReference type="ChEBI" id="CHEBI:33019"/>
        <dbReference type="ChEBI" id="CHEBI:57538"/>
        <dbReference type="ChEBI" id="CHEBI:58017"/>
        <dbReference type="EC" id="2.4.2.10"/>
    </reaction>
</comment>
<dbReference type="PANTHER" id="PTHR19278">
    <property type="entry name" value="OROTATE PHOSPHORIBOSYLTRANSFERASE"/>
    <property type="match status" value="1"/>
</dbReference>
<comment type="similarity">
    <text evidence="6">Belongs to the purine/pyrimidine phosphoribosyltransferase family. PyrE subfamily.</text>
</comment>
<dbReference type="EC" id="2.4.2.10" evidence="2 6"/>
<feature type="binding site" description="in other chain" evidence="6">
    <location>
        <position position="105"/>
    </location>
    <ligand>
        <name>5-phospho-alpha-D-ribose 1-diphosphate</name>
        <dbReference type="ChEBI" id="CHEBI:58017"/>
        <note>ligand shared between dimeric partners</note>
    </ligand>
</feature>
<evidence type="ECO:0000313" key="8">
    <source>
        <dbReference type="EMBL" id="PIZ99781.1"/>
    </source>
</evidence>
<comment type="pathway">
    <text evidence="1 6">Pyrimidine metabolism; UMP biosynthesis via de novo pathway; UMP from orotate: step 1/2.</text>
</comment>
<evidence type="ECO:0000256" key="1">
    <source>
        <dbReference type="ARBA" id="ARBA00004889"/>
    </source>
</evidence>
<dbReference type="GO" id="GO:0044205">
    <property type="term" value="P:'de novo' UMP biosynthetic process"/>
    <property type="evidence" value="ECO:0007669"/>
    <property type="project" value="UniProtKB-UniRule"/>
</dbReference>
<dbReference type="CDD" id="cd06223">
    <property type="entry name" value="PRTases_typeI"/>
    <property type="match status" value="1"/>
</dbReference>
<evidence type="ECO:0000256" key="2">
    <source>
        <dbReference type="ARBA" id="ARBA00011971"/>
    </source>
</evidence>
<dbReference type="SUPFAM" id="SSF53271">
    <property type="entry name" value="PRTase-like"/>
    <property type="match status" value="1"/>
</dbReference>
<keyword evidence="3 6" id="KW-0328">Glycosyltransferase</keyword>
<evidence type="ECO:0000313" key="9">
    <source>
        <dbReference type="Proteomes" id="UP000230405"/>
    </source>
</evidence>
<feature type="binding site" evidence="6">
    <location>
        <position position="162"/>
    </location>
    <ligand>
        <name>orotate</name>
        <dbReference type="ChEBI" id="CHEBI:30839"/>
    </ligand>
</feature>
<dbReference type="InterPro" id="IPR000836">
    <property type="entry name" value="PRTase_dom"/>
</dbReference>
<comment type="function">
    <text evidence="6">Catalyzes the transfer of a ribosyl phosphate group from 5-phosphoribose 1-diphosphate to orotate, leading to the formation of orotidine monophosphate (OMP).</text>
</comment>
<evidence type="ECO:0000256" key="6">
    <source>
        <dbReference type="HAMAP-Rule" id="MF_01208"/>
    </source>
</evidence>
<dbReference type="GO" id="GO:0019856">
    <property type="term" value="P:pyrimidine nucleobase biosynthetic process"/>
    <property type="evidence" value="ECO:0007669"/>
    <property type="project" value="TreeGrafter"/>
</dbReference>
<comment type="subunit">
    <text evidence="6">Homodimer.</text>
</comment>
<dbReference type="AlphaFoldDB" id="A0A2M7VGE7"/>
<comment type="caution">
    <text evidence="6">Lacks conserved residue(s) required for the propagation of feature annotation.</text>
</comment>
<name>A0A2M7VGE7_9BACT</name>
<dbReference type="Pfam" id="PF00156">
    <property type="entry name" value="Pribosyltran"/>
    <property type="match status" value="1"/>
</dbReference>
<dbReference type="Gene3D" id="3.40.50.2020">
    <property type="match status" value="1"/>
</dbReference>
<dbReference type="GO" id="GO:0000287">
    <property type="term" value="F:magnesium ion binding"/>
    <property type="evidence" value="ECO:0007669"/>
    <property type="project" value="UniProtKB-UniRule"/>
</dbReference>
<comment type="cofactor">
    <cofactor evidence="6">
        <name>Mg(2+)</name>
        <dbReference type="ChEBI" id="CHEBI:18420"/>
    </cofactor>
</comment>
<evidence type="ECO:0000259" key="7">
    <source>
        <dbReference type="Pfam" id="PF00156"/>
    </source>
</evidence>
<dbReference type="UniPathway" id="UPA00070">
    <property type="reaction ID" value="UER00119"/>
</dbReference>
<feature type="domain" description="Phosphoribosyltransferase" evidence="7">
    <location>
        <begin position="57"/>
        <end position="169"/>
    </location>
</feature>
<proteinExistence type="inferred from homology"/>
<protein>
    <recommendedName>
        <fullName evidence="2 6">Orotate phosphoribosyltransferase</fullName>
        <shortName evidence="6">OPRT</shortName>
        <shortName evidence="6">OPRTase</shortName>
        <ecNumber evidence="2 6">2.4.2.10</ecNumber>
    </recommendedName>
</protein>
<keyword evidence="5 6" id="KW-0665">Pyrimidine biosynthesis</keyword>
<dbReference type="EMBL" id="PFPO01000011">
    <property type="protein sequence ID" value="PIZ99781.1"/>
    <property type="molecule type" value="Genomic_DNA"/>
</dbReference>
<dbReference type="HAMAP" id="MF_01208">
    <property type="entry name" value="PyrE"/>
    <property type="match status" value="1"/>
</dbReference>
<dbReference type="PANTHER" id="PTHR19278:SF9">
    <property type="entry name" value="URIDINE 5'-MONOPHOSPHATE SYNTHASE"/>
    <property type="match status" value="1"/>
</dbReference>
<reference evidence="9" key="1">
    <citation type="submission" date="2017-09" db="EMBL/GenBank/DDBJ databases">
        <title>Depth-based differentiation of microbial function through sediment-hosted aquifers and enrichment of novel symbionts in the deep terrestrial subsurface.</title>
        <authorList>
            <person name="Probst A.J."/>
            <person name="Ladd B."/>
            <person name="Jarett J.K."/>
            <person name="Geller-Mcgrath D.E."/>
            <person name="Sieber C.M.K."/>
            <person name="Emerson J.B."/>
            <person name="Anantharaman K."/>
            <person name="Thomas B.C."/>
            <person name="Malmstrom R."/>
            <person name="Stieglmeier M."/>
            <person name="Klingl A."/>
            <person name="Woyke T."/>
            <person name="Ryan C.M."/>
            <person name="Banfield J.F."/>
        </authorList>
    </citation>
    <scope>NUCLEOTIDE SEQUENCE [LARGE SCALE GENOMIC DNA]</scope>
</reference>
<evidence type="ECO:0000256" key="3">
    <source>
        <dbReference type="ARBA" id="ARBA00022676"/>
    </source>
</evidence>
<gene>
    <name evidence="6" type="primary">pyrE</name>
    <name evidence="8" type="ORF">COX77_00455</name>
</gene>
<dbReference type="Proteomes" id="UP000230405">
    <property type="component" value="Unassembled WGS sequence"/>
</dbReference>
<dbReference type="InterPro" id="IPR023031">
    <property type="entry name" value="OPRT"/>
</dbReference>
<comment type="caution">
    <text evidence="8">The sequence shown here is derived from an EMBL/GenBank/DDBJ whole genome shotgun (WGS) entry which is preliminary data.</text>
</comment>
<evidence type="ECO:0000256" key="5">
    <source>
        <dbReference type="ARBA" id="ARBA00022975"/>
    </source>
</evidence>
<feature type="binding site" evidence="6">
    <location>
        <position position="134"/>
    </location>
    <ligand>
        <name>orotate</name>
        <dbReference type="ChEBI" id="CHEBI:30839"/>
    </ligand>
</feature>
<feature type="binding site" description="in other chain" evidence="6">
    <location>
        <begin position="130"/>
        <end position="138"/>
    </location>
    <ligand>
        <name>5-phospho-alpha-D-ribose 1-diphosphate</name>
        <dbReference type="ChEBI" id="CHEBI:58017"/>
        <note>ligand shared between dimeric partners</note>
    </ligand>
</feature>
<sequence>MIIDRHERARILLDQFTAREVILVGNHFLLSSGKHSLEYFAKDIIYSYPALLGKITQCLMDDLDHYGFDVMVGPEKGGIILSGATSILISKSFGYLNIRNAFAEKKTDGTFYFGRDYDKLIAGKRIAIVEDVLTTGDSVAGVIKEVIRLGGEVVVVGAICNRGGVTAEKLGVPALCSLLELNIPTYDEVDCVACQKGTPFNQEFGHCAKVKVKT</sequence>
<keyword evidence="4 6" id="KW-0808">Transferase</keyword>
<dbReference type="InterPro" id="IPR029057">
    <property type="entry name" value="PRTase-like"/>
</dbReference>